<dbReference type="STRING" id="134849.SAMN05443668_109280"/>
<comment type="similarity">
    <text evidence="1">Belongs to the carbohydrate kinase PfkB family.</text>
</comment>
<dbReference type="Pfam" id="PF00294">
    <property type="entry name" value="PfkB"/>
    <property type="match status" value="1"/>
</dbReference>
<evidence type="ECO:0000256" key="4">
    <source>
        <dbReference type="ARBA" id="ARBA00022777"/>
    </source>
</evidence>
<dbReference type="GO" id="GO:0016773">
    <property type="term" value="F:phosphotransferase activity, alcohol group as acceptor"/>
    <property type="evidence" value="ECO:0007669"/>
    <property type="project" value="InterPro"/>
</dbReference>
<keyword evidence="2 6" id="KW-0808">Transferase</keyword>
<accession>A0A1M7RBG4</accession>
<dbReference type="PANTHER" id="PTHR46566:SF2">
    <property type="entry name" value="ATP-DEPENDENT 6-PHOSPHOFRUCTOKINASE ISOZYME 2"/>
    <property type="match status" value="1"/>
</dbReference>
<organism evidence="9 10">
    <name type="scientific">Cryptosporangium aurantiacum</name>
    <dbReference type="NCBI Taxonomy" id="134849"/>
    <lineage>
        <taxon>Bacteria</taxon>
        <taxon>Bacillati</taxon>
        <taxon>Actinomycetota</taxon>
        <taxon>Actinomycetes</taxon>
        <taxon>Cryptosporangiales</taxon>
        <taxon>Cryptosporangiaceae</taxon>
        <taxon>Cryptosporangium</taxon>
    </lineage>
</organism>
<dbReference type="GO" id="GO:0005524">
    <property type="term" value="F:ATP binding"/>
    <property type="evidence" value="ECO:0007669"/>
    <property type="project" value="UniProtKB-KW"/>
</dbReference>
<evidence type="ECO:0000256" key="6">
    <source>
        <dbReference type="PIRNR" id="PIRNR000535"/>
    </source>
</evidence>
<dbReference type="SUPFAM" id="SSF53613">
    <property type="entry name" value="Ribokinase-like"/>
    <property type="match status" value="1"/>
</dbReference>
<evidence type="ECO:0000313" key="9">
    <source>
        <dbReference type="EMBL" id="SHN43627.1"/>
    </source>
</evidence>
<evidence type="ECO:0000313" key="10">
    <source>
        <dbReference type="Proteomes" id="UP000184440"/>
    </source>
</evidence>
<evidence type="ECO:0000256" key="7">
    <source>
        <dbReference type="SAM" id="MobiDB-lite"/>
    </source>
</evidence>
<evidence type="ECO:0000256" key="3">
    <source>
        <dbReference type="ARBA" id="ARBA00022741"/>
    </source>
</evidence>
<evidence type="ECO:0000259" key="8">
    <source>
        <dbReference type="Pfam" id="PF00294"/>
    </source>
</evidence>
<dbReference type="PANTHER" id="PTHR46566">
    <property type="entry name" value="1-PHOSPHOFRUCTOKINASE-RELATED"/>
    <property type="match status" value="1"/>
</dbReference>
<feature type="region of interest" description="Disordered" evidence="7">
    <location>
        <begin position="242"/>
        <end position="266"/>
    </location>
</feature>
<keyword evidence="10" id="KW-1185">Reference proteome</keyword>
<feature type="domain" description="Carbohydrate kinase PfkB" evidence="8">
    <location>
        <begin position="20"/>
        <end position="330"/>
    </location>
</feature>
<dbReference type="EMBL" id="FRCS01000009">
    <property type="protein sequence ID" value="SHN43627.1"/>
    <property type="molecule type" value="Genomic_DNA"/>
</dbReference>
<evidence type="ECO:0000256" key="5">
    <source>
        <dbReference type="ARBA" id="ARBA00022840"/>
    </source>
</evidence>
<protein>
    <submittedName>
        <fullName evidence="9">Fructose-1-phosphate kinase</fullName>
    </submittedName>
</protein>
<dbReference type="InterPro" id="IPR017583">
    <property type="entry name" value="Tagatose/fructose_Pkinase"/>
</dbReference>
<dbReference type="AlphaFoldDB" id="A0A1M7RBG4"/>
<dbReference type="Proteomes" id="UP000184440">
    <property type="component" value="Unassembled WGS sequence"/>
</dbReference>
<dbReference type="InterPro" id="IPR011611">
    <property type="entry name" value="PfkB_dom"/>
</dbReference>
<dbReference type="InterPro" id="IPR029056">
    <property type="entry name" value="Ribokinase-like"/>
</dbReference>
<reference evidence="9 10" key="1">
    <citation type="submission" date="2016-11" db="EMBL/GenBank/DDBJ databases">
        <authorList>
            <person name="Jaros S."/>
            <person name="Januszkiewicz K."/>
            <person name="Wedrychowicz H."/>
        </authorList>
    </citation>
    <scope>NUCLEOTIDE SEQUENCE [LARGE SCALE GENOMIC DNA]</scope>
    <source>
        <strain evidence="9 10">DSM 46144</strain>
    </source>
</reference>
<evidence type="ECO:0000256" key="2">
    <source>
        <dbReference type="ARBA" id="ARBA00022679"/>
    </source>
</evidence>
<dbReference type="GO" id="GO:0016301">
    <property type="term" value="F:kinase activity"/>
    <property type="evidence" value="ECO:0007669"/>
    <property type="project" value="UniProtKB-KW"/>
</dbReference>
<name>A0A1M7RBG4_9ACTN</name>
<proteinExistence type="inferred from homology"/>
<evidence type="ECO:0000256" key="1">
    <source>
        <dbReference type="ARBA" id="ARBA00010688"/>
    </source>
</evidence>
<feature type="compositionally biased region" description="Low complexity" evidence="7">
    <location>
        <begin position="253"/>
        <end position="266"/>
    </location>
</feature>
<keyword evidence="4 9" id="KW-0418">Kinase</keyword>
<dbReference type="GO" id="GO:0005975">
    <property type="term" value="P:carbohydrate metabolic process"/>
    <property type="evidence" value="ECO:0007669"/>
    <property type="project" value="InterPro"/>
</dbReference>
<keyword evidence="3" id="KW-0547">Nucleotide-binding</keyword>
<gene>
    <name evidence="9" type="ORF">SAMN05443668_109280</name>
</gene>
<dbReference type="Gene3D" id="3.40.1190.20">
    <property type="match status" value="1"/>
</dbReference>
<sequence>MPAVLIANPNLALDRLVTVAEIVPGAVMRSRRTELSPGGKGVNVARVLRAHGVRVPLLGLLCADDGALLAGLLADEGADLVAVPTPGRVRQALVFREVAAGRTTVVNEPGDPVPAGAWLSYLDAAAARLAPGDLFLAAGSLPAGVTADGYRQLVELAHRAGALIVMDAAPAALAAALPARPDLVTPNLEEAEAALSGAPADVLPVPDGVDVRARAEAAARALVDAGARRAVVTAGAAGAAFATSGSTSGGTSGCASGSTSGGTAEATDWVPSVPVTVVSAVGAGDSFVGGLALELRSRPRETRDAWRAAVVRGVATAAASCETPLAGGVVPARARELRGKIESLSAEVGVR</sequence>
<dbReference type="PIRSF" id="PIRSF000535">
    <property type="entry name" value="1PFK/6PFK/LacC"/>
    <property type="match status" value="1"/>
</dbReference>
<keyword evidence="5" id="KW-0067">ATP-binding</keyword>